<evidence type="ECO:0000256" key="4">
    <source>
        <dbReference type="ARBA" id="ARBA00022737"/>
    </source>
</evidence>
<dbReference type="Gene3D" id="2.130.10.10">
    <property type="entry name" value="YVTN repeat-like/Quinoprotein amine dehydrogenase"/>
    <property type="match status" value="2"/>
</dbReference>
<dbReference type="PANTHER" id="PTHR12442:SF5">
    <property type="entry name" value="DYNEIN AXONEMAL INTERMEDIATE CHAIN 3"/>
    <property type="match status" value="1"/>
</dbReference>
<evidence type="ECO:0000313" key="6">
    <source>
        <dbReference type="Proteomes" id="UP000694568"/>
    </source>
</evidence>
<sequence length="738" mass="84321">SILLLNWELSNQDHPEDIFPMVLTSATQELFDCQADEDVTGESPYKLLEKDDIIQDIKTRAAVSDFSPVKQIVLDYPEDELLLVYDRDFTYGQSFYLVLTPEAKDRILNPPKPETPEVFEKEVVKTPEPKPWISLGSDKEIDEEAFKESREKLLYKFSRVRRKFGVPVCFSDRNTADAKDDYLECASYQDSRFSIKQMQRDCGMQAVPRLQSSSAQTQWKFQKNIFTQYTPRELSVEEKENILQLESLKNFCNSVTPRVLQALQQEGIMNVFFDDWKALGTAADDGDWAGKVSEGLMLYQAFTDQKYTKDKKICSINWHPTIYGKVQHLIIKISISLKSNNSLLKASFILFYTFSDPSNPQLLLECPDDIFAFEFCPSDPNIIVGGCINGQVVLWDISAHVTRLQGTQPGKKVSVNTDNKTPIVHYCAVSALESSHKAPITDVQWLPTTFEVTRMGLPVENMYNISAQVVTCSPDCTIMFWDVRVSSLVSHSASERRPIMDQKTPYSVPDTFKHLDRTWKPLFRVLQGFRVQYKMSTEMFYLQFPNLKISSIHIVIVYSKPNSCCDGEIIYTDWKLGKDDSGRLQSAKPLHCFSIHHWLVNTVQRSPFFKDIILTAGSWNFAIWKEGVMVTTPQVCTVGCWSLSRPAVFFIGKEDGSIEVWNLLEKTNEPVQIHSHVTNAKITCIKPWAASSKQHFLAVTDDIGMVRVFEIPKTLYVPSRSEVRQGPSHFPYLIARPR</sequence>
<keyword evidence="4" id="KW-0677">Repeat</keyword>
<organism evidence="5 6">
    <name type="scientific">Sander lucioperca</name>
    <name type="common">Pike-perch</name>
    <name type="synonym">Perca lucioperca</name>
    <dbReference type="NCBI Taxonomy" id="283035"/>
    <lineage>
        <taxon>Eukaryota</taxon>
        <taxon>Metazoa</taxon>
        <taxon>Chordata</taxon>
        <taxon>Craniata</taxon>
        <taxon>Vertebrata</taxon>
        <taxon>Euteleostomi</taxon>
        <taxon>Actinopterygii</taxon>
        <taxon>Neopterygii</taxon>
        <taxon>Teleostei</taxon>
        <taxon>Neoteleostei</taxon>
        <taxon>Acanthomorphata</taxon>
        <taxon>Eupercaria</taxon>
        <taxon>Perciformes</taxon>
        <taxon>Percoidei</taxon>
        <taxon>Percidae</taxon>
        <taxon>Luciopercinae</taxon>
        <taxon>Sander</taxon>
    </lineage>
</organism>
<gene>
    <name evidence="5" type="primary">dnai3</name>
</gene>
<dbReference type="GO" id="GO:0036159">
    <property type="term" value="P:inner dynein arm assembly"/>
    <property type="evidence" value="ECO:0007669"/>
    <property type="project" value="TreeGrafter"/>
</dbReference>
<protein>
    <submittedName>
        <fullName evidence="5">Dynein axonemal intermediate chain 3</fullName>
    </submittedName>
</protein>
<comment type="subcellular location">
    <subcellularLocation>
        <location evidence="1">Cytoplasm</location>
    </subcellularLocation>
</comment>
<dbReference type="InterPro" id="IPR015943">
    <property type="entry name" value="WD40/YVTN_repeat-like_dom_sf"/>
</dbReference>
<keyword evidence="6" id="KW-1185">Reference proteome</keyword>
<dbReference type="GO" id="GO:0036156">
    <property type="term" value="C:inner dynein arm"/>
    <property type="evidence" value="ECO:0007669"/>
    <property type="project" value="TreeGrafter"/>
</dbReference>
<reference evidence="5" key="2">
    <citation type="submission" date="2025-09" db="UniProtKB">
        <authorList>
            <consortium name="Ensembl"/>
        </authorList>
    </citation>
    <scope>IDENTIFICATION</scope>
</reference>
<dbReference type="InterPro" id="IPR036322">
    <property type="entry name" value="WD40_repeat_dom_sf"/>
</dbReference>
<dbReference type="SUPFAM" id="SSF50978">
    <property type="entry name" value="WD40 repeat-like"/>
    <property type="match status" value="1"/>
</dbReference>
<dbReference type="InterPro" id="IPR001680">
    <property type="entry name" value="WD40_rpt"/>
</dbReference>
<dbReference type="PANTHER" id="PTHR12442">
    <property type="entry name" value="DYNEIN INTERMEDIATE CHAIN"/>
    <property type="match status" value="1"/>
</dbReference>
<dbReference type="Proteomes" id="UP000694568">
    <property type="component" value="Unplaced"/>
</dbReference>
<dbReference type="SMART" id="SM00320">
    <property type="entry name" value="WD40"/>
    <property type="match status" value="4"/>
</dbReference>
<accession>A0A8D0ALK6</accession>
<keyword evidence="2" id="KW-0963">Cytoplasm</keyword>
<evidence type="ECO:0000256" key="3">
    <source>
        <dbReference type="ARBA" id="ARBA00022574"/>
    </source>
</evidence>
<evidence type="ECO:0000256" key="2">
    <source>
        <dbReference type="ARBA" id="ARBA00022490"/>
    </source>
</evidence>
<dbReference type="GO" id="GO:0045503">
    <property type="term" value="F:dynein light chain binding"/>
    <property type="evidence" value="ECO:0007669"/>
    <property type="project" value="TreeGrafter"/>
</dbReference>
<dbReference type="GO" id="GO:0045504">
    <property type="term" value="F:dynein heavy chain binding"/>
    <property type="evidence" value="ECO:0007669"/>
    <property type="project" value="TreeGrafter"/>
</dbReference>
<dbReference type="Ensembl" id="ENSSLUT00000055638.1">
    <property type="protein sequence ID" value="ENSSLUP00000054050.1"/>
    <property type="gene ID" value="ENSSLUG00000023394.1"/>
</dbReference>
<dbReference type="GO" id="GO:0060294">
    <property type="term" value="P:cilium movement involved in cell motility"/>
    <property type="evidence" value="ECO:0007669"/>
    <property type="project" value="TreeGrafter"/>
</dbReference>
<proteinExistence type="predicted"/>
<evidence type="ECO:0000256" key="1">
    <source>
        <dbReference type="ARBA" id="ARBA00004496"/>
    </source>
</evidence>
<evidence type="ECO:0000313" key="5">
    <source>
        <dbReference type="Ensembl" id="ENSSLUP00000054050.1"/>
    </source>
</evidence>
<reference evidence="5" key="1">
    <citation type="submission" date="2025-08" db="UniProtKB">
        <authorList>
            <consortium name="Ensembl"/>
        </authorList>
    </citation>
    <scope>IDENTIFICATION</scope>
</reference>
<dbReference type="GeneTree" id="ENSGT00940000156924"/>
<name>A0A8D0ALK6_SANLU</name>
<dbReference type="AlphaFoldDB" id="A0A8D0ALK6"/>
<dbReference type="InterPro" id="IPR050687">
    <property type="entry name" value="Dynein_IC"/>
</dbReference>
<keyword evidence="3" id="KW-0853">WD repeat</keyword>